<dbReference type="RefSeq" id="WP_217642702.1">
    <property type="nucleotide sequence ID" value="NZ_FOYS01000003.1"/>
</dbReference>
<keyword evidence="3" id="KW-1185">Reference proteome</keyword>
<evidence type="ECO:0000313" key="3">
    <source>
        <dbReference type="Proteomes" id="UP000243250"/>
    </source>
</evidence>
<keyword evidence="1" id="KW-0175">Coiled coil</keyword>
<sequence>MPNHVATYPTDDQLERWKREANKMDMSFSEWVQGMVEAGMKNFTPTVERDEGVHELREQRNDLRKELETTRTRVRELETALYQGEREAIAEYVENNPGVEYSEIVQHIMNSTPERVSRQLDVLDGERVQRDGETFYPTEGGE</sequence>
<protein>
    <submittedName>
        <fullName evidence="2">Uncharacterized protein</fullName>
    </submittedName>
</protein>
<gene>
    <name evidence="2" type="ORF">SAMN04488124_2234</name>
</gene>
<dbReference type="OrthoDB" id="267920at2157"/>
<proteinExistence type="predicted"/>
<evidence type="ECO:0000256" key="1">
    <source>
        <dbReference type="SAM" id="Coils"/>
    </source>
</evidence>
<dbReference type="Proteomes" id="UP000243250">
    <property type="component" value="Unassembled WGS sequence"/>
</dbReference>
<reference evidence="3" key="1">
    <citation type="submission" date="2016-10" db="EMBL/GenBank/DDBJ databases">
        <authorList>
            <person name="Varghese N."/>
            <person name="Submissions S."/>
        </authorList>
    </citation>
    <scope>NUCLEOTIDE SEQUENCE [LARGE SCALE GENOMIC DNA]</scope>
    <source>
        <strain evidence="3">CGMCC 1.8711</strain>
    </source>
</reference>
<organism evidence="2 3">
    <name type="scientific">Halogeometricum limi</name>
    <dbReference type="NCBI Taxonomy" id="555875"/>
    <lineage>
        <taxon>Archaea</taxon>
        <taxon>Methanobacteriati</taxon>
        <taxon>Methanobacteriota</taxon>
        <taxon>Stenosarchaea group</taxon>
        <taxon>Halobacteria</taxon>
        <taxon>Halobacteriales</taxon>
        <taxon>Haloferacaceae</taxon>
        <taxon>Halogeometricum</taxon>
    </lineage>
</organism>
<feature type="coiled-coil region" evidence="1">
    <location>
        <begin position="53"/>
        <end position="80"/>
    </location>
</feature>
<evidence type="ECO:0000313" key="2">
    <source>
        <dbReference type="EMBL" id="SFR53738.1"/>
    </source>
</evidence>
<name>A0A1I6HH77_9EURY</name>
<accession>A0A1I6HH77</accession>
<dbReference type="AlphaFoldDB" id="A0A1I6HH77"/>
<dbReference type="STRING" id="555875.SAMN04488124_2234"/>
<dbReference type="EMBL" id="FOYS01000003">
    <property type="protein sequence ID" value="SFR53738.1"/>
    <property type="molecule type" value="Genomic_DNA"/>
</dbReference>